<feature type="compositionally biased region" description="Basic residues" evidence="2">
    <location>
        <begin position="24"/>
        <end position="36"/>
    </location>
</feature>
<protein>
    <submittedName>
        <fullName evidence="3">Uncharacterized protein</fullName>
    </submittedName>
</protein>
<feature type="compositionally biased region" description="Basic residues" evidence="2">
    <location>
        <begin position="1"/>
        <end position="12"/>
    </location>
</feature>
<dbReference type="AlphaFoldDB" id="A0ABD3UPD8"/>
<dbReference type="PANTHER" id="PTHR35468:SF1">
    <property type="entry name" value="MYOSIN-LIKE PROTEIN"/>
    <property type="match status" value="1"/>
</dbReference>
<name>A0ABD3UPD8_9LAMI</name>
<keyword evidence="4" id="KW-1185">Reference proteome</keyword>
<feature type="coiled-coil region" evidence="1">
    <location>
        <begin position="131"/>
        <end position="190"/>
    </location>
</feature>
<evidence type="ECO:0000313" key="4">
    <source>
        <dbReference type="Proteomes" id="UP001634393"/>
    </source>
</evidence>
<feature type="coiled-coil region" evidence="1">
    <location>
        <begin position="345"/>
        <end position="414"/>
    </location>
</feature>
<reference evidence="3 4" key="1">
    <citation type="submission" date="2024-12" db="EMBL/GenBank/DDBJ databases">
        <title>The unique morphological basis and parallel evolutionary history of personate flowers in Penstemon.</title>
        <authorList>
            <person name="Depatie T.H."/>
            <person name="Wessinger C.A."/>
        </authorList>
    </citation>
    <scope>NUCLEOTIDE SEQUENCE [LARGE SCALE GENOMIC DNA]</scope>
    <source>
        <strain evidence="3">WTNN_2</strain>
        <tissue evidence="3">Leaf</tissue>
    </source>
</reference>
<dbReference type="Proteomes" id="UP001634393">
    <property type="component" value="Unassembled WGS sequence"/>
</dbReference>
<dbReference type="EMBL" id="JBJXBP010000001">
    <property type="protein sequence ID" value="KAL3850135.1"/>
    <property type="molecule type" value="Genomic_DNA"/>
</dbReference>
<keyword evidence="1" id="KW-0175">Coiled coil</keyword>
<organism evidence="3 4">
    <name type="scientific">Penstemon smallii</name>
    <dbReference type="NCBI Taxonomy" id="265156"/>
    <lineage>
        <taxon>Eukaryota</taxon>
        <taxon>Viridiplantae</taxon>
        <taxon>Streptophyta</taxon>
        <taxon>Embryophyta</taxon>
        <taxon>Tracheophyta</taxon>
        <taxon>Spermatophyta</taxon>
        <taxon>Magnoliopsida</taxon>
        <taxon>eudicotyledons</taxon>
        <taxon>Gunneridae</taxon>
        <taxon>Pentapetalae</taxon>
        <taxon>asterids</taxon>
        <taxon>lamiids</taxon>
        <taxon>Lamiales</taxon>
        <taxon>Plantaginaceae</taxon>
        <taxon>Cheloneae</taxon>
        <taxon>Penstemon</taxon>
    </lineage>
</organism>
<evidence type="ECO:0000313" key="3">
    <source>
        <dbReference type="EMBL" id="KAL3850135.1"/>
    </source>
</evidence>
<gene>
    <name evidence="3" type="ORF">ACJIZ3_012017</name>
</gene>
<evidence type="ECO:0000256" key="1">
    <source>
        <dbReference type="SAM" id="Coils"/>
    </source>
</evidence>
<proteinExistence type="predicted"/>
<feature type="region of interest" description="Disordered" evidence="2">
    <location>
        <begin position="1"/>
        <end position="43"/>
    </location>
</feature>
<accession>A0ABD3UPD8</accession>
<evidence type="ECO:0000256" key="2">
    <source>
        <dbReference type="SAM" id="MobiDB-lite"/>
    </source>
</evidence>
<sequence length="551" mass="63789">MSTASRRTRRHPTQPPPPSPKVLHFPRSRRTRRKQPKPTTHNNPLLLMHQQQHLSNKEKLENLLIDQGNEYPVVLLDSNSNKCSVFERRERVEEDNNGGGGFEFEEEKWRFQAEILRAECNFLRMEREFALKKLERNRVKMQRTLKSAVQTLVSGKKKIFEGKNVNAVLEEEIEDLAEKLEELQKSSKDKDPEVRNCSNFDKKACLLQRRRLEKIGGLSDQSFVKESNLSINTSHDNDKESSISISKTKNKATDVDVLKKKMEGLSKGMLNRVEEEYGTMLSISANSSVASSASTSKRIDHLHLKQDQMLHEENKCSGRCKVIIRRIVEQVRVETEQWSQMQEMLGQVRGEMEELQSSRDFWENRAHNSDYEIQSLRHQVEEWKGKALNHEIKANELQLELSKLKEDLQKPKEDLHLVPLGKQLQKEKLALSCRFNERHHFDENGCTFENVMKELNIEKNKERTKSKDLPPISLGKQLAKEKRMFLRGLKENRGKAYSNSDGVGAVNRFPLQDIGNSSSVPLARQNSCSREAFLFDSPPESSRTRESCFRK</sequence>
<comment type="caution">
    <text evidence="3">The sequence shown here is derived from an EMBL/GenBank/DDBJ whole genome shotgun (WGS) entry which is preliminary data.</text>
</comment>
<dbReference type="PANTHER" id="PTHR35468">
    <property type="entry name" value="MYOSIN-LIKE PROTEIN"/>
    <property type="match status" value="1"/>
</dbReference>